<dbReference type="InterPro" id="IPR020471">
    <property type="entry name" value="AKR"/>
</dbReference>
<dbReference type="PANTHER" id="PTHR11732">
    <property type="entry name" value="ALDO/KETO REDUCTASE"/>
    <property type="match status" value="1"/>
</dbReference>
<proteinExistence type="predicted"/>
<keyword evidence="3" id="KW-1185">Reference proteome</keyword>
<evidence type="ECO:0000313" key="2">
    <source>
        <dbReference type="EMBL" id="CAD7646823.1"/>
    </source>
</evidence>
<evidence type="ECO:0000259" key="1">
    <source>
        <dbReference type="Pfam" id="PF00248"/>
    </source>
</evidence>
<evidence type="ECO:0000313" key="3">
    <source>
        <dbReference type="Proteomes" id="UP000759131"/>
    </source>
</evidence>
<dbReference type="OrthoDB" id="416253at2759"/>
<dbReference type="EMBL" id="OC892595">
    <property type="protein sequence ID" value="CAD7646823.1"/>
    <property type="molecule type" value="Genomic_DNA"/>
</dbReference>
<feature type="domain" description="NADP-dependent oxidoreductase" evidence="1">
    <location>
        <begin position="23"/>
        <end position="154"/>
    </location>
</feature>
<name>A0A7R9LUA2_9ACAR</name>
<dbReference type="PRINTS" id="PR00069">
    <property type="entry name" value="ALDKETRDTASE"/>
</dbReference>
<dbReference type="Gene3D" id="3.20.20.100">
    <property type="entry name" value="NADP-dependent oxidoreductase domain"/>
    <property type="match status" value="1"/>
</dbReference>
<organism evidence="2">
    <name type="scientific">Medioppia subpectinata</name>
    <dbReference type="NCBI Taxonomy" id="1979941"/>
    <lineage>
        <taxon>Eukaryota</taxon>
        <taxon>Metazoa</taxon>
        <taxon>Ecdysozoa</taxon>
        <taxon>Arthropoda</taxon>
        <taxon>Chelicerata</taxon>
        <taxon>Arachnida</taxon>
        <taxon>Acari</taxon>
        <taxon>Acariformes</taxon>
        <taxon>Sarcoptiformes</taxon>
        <taxon>Oribatida</taxon>
        <taxon>Brachypylina</taxon>
        <taxon>Oppioidea</taxon>
        <taxon>Oppiidae</taxon>
        <taxon>Medioppia</taxon>
    </lineage>
</organism>
<dbReference type="SUPFAM" id="SSF51430">
    <property type="entry name" value="NAD(P)-linked oxidoreductase"/>
    <property type="match status" value="1"/>
</dbReference>
<dbReference type="EMBL" id="CAJPIZ010038020">
    <property type="protein sequence ID" value="CAG2121212.1"/>
    <property type="molecule type" value="Genomic_DNA"/>
</dbReference>
<dbReference type="InterPro" id="IPR018170">
    <property type="entry name" value="Aldo/ket_reductase_CS"/>
</dbReference>
<reference evidence="2" key="1">
    <citation type="submission" date="2020-11" db="EMBL/GenBank/DDBJ databases">
        <authorList>
            <person name="Tran Van P."/>
        </authorList>
    </citation>
    <scope>NUCLEOTIDE SEQUENCE</scope>
</reference>
<dbReference type="GO" id="GO:0016491">
    <property type="term" value="F:oxidoreductase activity"/>
    <property type="evidence" value="ECO:0007669"/>
    <property type="project" value="InterPro"/>
</dbReference>
<dbReference type="AlphaFoldDB" id="A0A7R9LUA2"/>
<dbReference type="PROSITE" id="PS00798">
    <property type="entry name" value="ALDOKETO_REDUCTASE_1"/>
    <property type="match status" value="1"/>
</dbReference>
<gene>
    <name evidence="2" type="ORF">OSB1V03_LOCUS21158</name>
</gene>
<protein>
    <recommendedName>
        <fullName evidence="1">NADP-dependent oxidoreductase domain-containing protein</fullName>
    </recommendedName>
</protein>
<accession>A0A7R9LUA2</accession>
<dbReference type="Pfam" id="PF00248">
    <property type="entry name" value="Aldo_ket_red"/>
    <property type="match status" value="1"/>
</dbReference>
<dbReference type="InterPro" id="IPR036812">
    <property type="entry name" value="NAD(P)_OxRdtase_dom_sf"/>
</dbReference>
<dbReference type="Proteomes" id="UP000759131">
    <property type="component" value="Unassembled WGS sequence"/>
</dbReference>
<sequence>MPSVVPKVKLNDGFEMPVIGLGTYNADNIVEVIASAIDSGYRHFDCADIYGNEEEIGTALNSAISAGKVKREDLFVVTKVWCTWMARGRPTISAKRSLKRFGFDYLDLLLIHWPTPYKQDKDYYPLDSTGQLIFDDTINLADVWKEFEDIKKSGD</sequence>
<dbReference type="InterPro" id="IPR023210">
    <property type="entry name" value="NADP_OxRdtase_dom"/>
</dbReference>